<evidence type="ECO:0000313" key="1">
    <source>
        <dbReference type="EMBL" id="KAI4384923.1"/>
    </source>
</evidence>
<accession>A0ACB9S2S1</accession>
<evidence type="ECO:0000313" key="2">
    <source>
        <dbReference type="Proteomes" id="UP001057402"/>
    </source>
</evidence>
<comment type="caution">
    <text evidence="1">The sequence shown here is derived from an EMBL/GenBank/DDBJ whole genome shotgun (WGS) entry which is preliminary data.</text>
</comment>
<name>A0ACB9S2S1_9MYRT</name>
<dbReference type="Proteomes" id="UP001057402">
    <property type="component" value="Chromosome 2"/>
</dbReference>
<dbReference type="EMBL" id="CM042881">
    <property type="protein sequence ID" value="KAI4384923.1"/>
    <property type="molecule type" value="Genomic_DNA"/>
</dbReference>
<sequence>MATSAFQQSALAGQTALKQSNELVRKVCDHAPDIEEHPSEYLVDLVQFCNPKKLGRGGSHVVSINRYEPDRLKYLGPFSEQTPCYLTGEFQGDYGWDTAGLSADPETLANNCELEVIHSWWAMLGALGGVFPESLSKNIVKLSQNKRFTMPCGSRPDCRSSPKEVTTSWTTQTLSILRASRPSGFPSGSTHWDWLTTLTHSRGCR</sequence>
<reference evidence="2" key="1">
    <citation type="journal article" date="2023" name="Front. Plant Sci.">
        <title>Chromosomal-level genome assembly of Melastoma candidum provides insights into trichome evolution.</title>
        <authorList>
            <person name="Zhong Y."/>
            <person name="Wu W."/>
            <person name="Sun C."/>
            <person name="Zou P."/>
            <person name="Liu Y."/>
            <person name="Dai S."/>
            <person name="Zhou R."/>
        </authorList>
    </citation>
    <scope>NUCLEOTIDE SEQUENCE [LARGE SCALE GENOMIC DNA]</scope>
</reference>
<gene>
    <name evidence="1" type="ORF">MLD38_003007</name>
</gene>
<protein>
    <submittedName>
        <fullName evidence="1">Uncharacterized protein</fullName>
    </submittedName>
</protein>
<proteinExistence type="predicted"/>
<organism evidence="1 2">
    <name type="scientific">Melastoma candidum</name>
    <dbReference type="NCBI Taxonomy" id="119954"/>
    <lineage>
        <taxon>Eukaryota</taxon>
        <taxon>Viridiplantae</taxon>
        <taxon>Streptophyta</taxon>
        <taxon>Embryophyta</taxon>
        <taxon>Tracheophyta</taxon>
        <taxon>Spermatophyta</taxon>
        <taxon>Magnoliopsida</taxon>
        <taxon>eudicotyledons</taxon>
        <taxon>Gunneridae</taxon>
        <taxon>Pentapetalae</taxon>
        <taxon>rosids</taxon>
        <taxon>malvids</taxon>
        <taxon>Myrtales</taxon>
        <taxon>Melastomataceae</taxon>
        <taxon>Melastomatoideae</taxon>
        <taxon>Melastomateae</taxon>
        <taxon>Melastoma</taxon>
    </lineage>
</organism>
<keyword evidence="2" id="KW-1185">Reference proteome</keyword>